<keyword evidence="4" id="KW-1185">Reference proteome</keyword>
<dbReference type="InterPro" id="IPR010572">
    <property type="entry name" value="Tail_dom"/>
</dbReference>
<feature type="domain" description="Tail spike" evidence="1">
    <location>
        <begin position="123"/>
        <end position="366"/>
    </location>
</feature>
<evidence type="ECO:0000313" key="3">
    <source>
        <dbReference type="EMBL" id="MDQ0168443.1"/>
    </source>
</evidence>
<feature type="domain" description="Prophage endopeptidase tail N-terminal" evidence="2">
    <location>
        <begin position="40"/>
        <end position="121"/>
    </location>
</feature>
<organism evidence="3 4">
    <name type="scientific">Caldalkalibacillus horti</name>
    <dbReference type="NCBI Taxonomy" id="77523"/>
    <lineage>
        <taxon>Bacteria</taxon>
        <taxon>Bacillati</taxon>
        <taxon>Bacillota</taxon>
        <taxon>Bacilli</taxon>
        <taxon>Bacillales</taxon>
        <taxon>Bacillaceae</taxon>
        <taxon>Caldalkalibacillus</taxon>
    </lineage>
</organism>
<dbReference type="Pfam" id="PF06605">
    <property type="entry name" value="Prophage_tail"/>
    <property type="match status" value="1"/>
</dbReference>
<dbReference type="Gene3D" id="2.60.120.260">
    <property type="entry name" value="Galactose-binding domain-like"/>
    <property type="match status" value="1"/>
</dbReference>
<dbReference type="InterPro" id="IPR007119">
    <property type="entry name" value="Phage_tail_spike_N"/>
</dbReference>
<dbReference type="RefSeq" id="WP_307398178.1">
    <property type="nucleotide sequence ID" value="NZ_BAAADK010000012.1"/>
</dbReference>
<proteinExistence type="predicted"/>
<name>A0ABT9W5B8_9BACI</name>
<comment type="caution">
    <text evidence="3">The sequence shown here is derived from an EMBL/GenBank/DDBJ whole genome shotgun (WGS) entry which is preliminary data.</text>
</comment>
<evidence type="ECO:0000313" key="4">
    <source>
        <dbReference type="Proteomes" id="UP001235840"/>
    </source>
</evidence>
<gene>
    <name evidence="3" type="ORF">J2S11_004405</name>
</gene>
<evidence type="ECO:0000259" key="2">
    <source>
        <dbReference type="Pfam" id="PF18994"/>
    </source>
</evidence>
<evidence type="ECO:0000259" key="1">
    <source>
        <dbReference type="Pfam" id="PF06605"/>
    </source>
</evidence>
<sequence length="492" mass="56357">MSRYNQWGIHSYNDLGKSLYNQFGRAPEDSPEQRLAGASLIVLDQRRQTLAILDQASEIMLTQEMNGADSLEFVLPFHDPKAVYLRNENIIKLIGEEYVIRKIIKSREDSGMKTIWVYAEADWYNLQYAAPLEVAEWEDVKPGIPMRDILEGTGWRVGKIDVQLNRNLTLDLGLTNRLKALREVSDLWGGALIFRSRTKTVDLIAHEYEDPGIAIIYRKNMKSLEAEYDTQDLITRLYPYGKNGMTIADANEFSEYIENFQYTNQVRVRSFKDNRFTNPYHLKEKAEEILDKLSVPRASYKISASDLSHLAGLEHEYFKLGDLVNVFDAELEVNLKTQIVKWKYNILEPWNTQLELASIQPGLEELLRSVSEVASNLQSEDTVNHQDMLNLMVFNYILNSRAENGDAYWVNNGWTIDPEFGYSGEASFRCEGSMGVAKTLSQKVYPSHRDQYTLSLRASTSELTKGENARIGVEIEIKYTDGTSDVRFLAFA</sequence>
<dbReference type="Pfam" id="PF18994">
    <property type="entry name" value="Prophage_tailD1"/>
    <property type="match status" value="1"/>
</dbReference>
<protein>
    <submittedName>
        <fullName evidence="3">Phage minor structural protein</fullName>
    </submittedName>
</protein>
<reference evidence="3 4" key="1">
    <citation type="submission" date="2023-07" db="EMBL/GenBank/DDBJ databases">
        <title>Genomic Encyclopedia of Type Strains, Phase IV (KMG-IV): sequencing the most valuable type-strain genomes for metagenomic binning, comparative biology and taxonomic classification.</title>
        <authorList>
            <person name="Goeker M."/>
        </authorList>
    </citation>
    <scope>NUCLEOTIDE SEQUENCE [LARGE SCALE GENOMIC DNA]</scope>
    <source>
        <strain evidence="3 4">DSM 12751</strain>
    </source>
</reference>
<dbReference type="EMBL" id="JAUSTY010000032">
    <property type="protein sequence ID" value="MDQ0168443.1"/>
    <property type="molecule type" value="Genomic_DNA"/>
</dbReference>
<dbReference type="Proteomes" id="UP001235840">
    <property type="component" value="Unassembled WGS sequence"/>
</dbReference>
<dbReference type="NCBIfam" id="TIGR01665">
    <property type="entry name" value="put_anti_recept"/>
    <property type="match status" value="1"/>
</dbReference>
<accession>A0ABT9W5B8</accession>
<dbReference type="InterPro" id="IPR044051">
    <property type="entry name" value="Prophage_tail_N"/>
</dbReference>